<evidence type="ECO:0000313" key="1">
    <source>
        <dbReference type="EMBL" id="QAY16010.1"/>
    </source>
</evidence>
<evidence type="ECO:0000313" key="2">
    <source>
        <dbReference type="Proteomes" id="UP000289598"/>
    </source>
</evidence>
<dbReference type="Proteomes" id="UP000289598">
    <property type="component" value="Segment"/>
</dbReference>
<name>A0A411CQG6_9CAUD</name>
<protein>
    <submittedName>
        <fullName evidence="1">Uncharacterized protein</fullName>
    </submittedName>
</protein>
<organism evidence="1 2">
    <name type="scientific">Mycobacterium phage BabeRuth</name>
    <dbReference type="NCBI Taxonomy" id="2510523"/>
    <lineage>
        <taxon>Viruses</taxon>
        <taxon>Duplodnaviria</taxon>
        <taxon>Heunggongvirae</taxon>
        <taxon>Uroviricota</taxon>
        <taxon>Caudoviricetes</taxon>
        <taxon>Nclasvirinae</taxon>
        <taxon>Charlievirus</taxon>
        <taxon>Charlievirus redi</taxon>
    </lineage>
</organism>
<accession>A0A411CQG6</accession>
<gene>
    <name evidence="1" type="primary">28</name>
    <name evidence="1" type="ORF">SEA_BABERUTH_28</name>
</gene>
<dbReference type="EMBL" id="MK392367">
    <property type="protein sequence ID" value="QAY16010.1"/>
    <property type="molecule type" value="Genomic_DNA"/>
</dbReference>
<reference evidence="1 2" key="1">
    <citation type="submission" date="2019-01" db="EMBL/GenBank/DDBJ databases">
        <authorList>
            <person name="Kanak A.E."/>
            <person name="Davis W.B."/>
            <person name="Gurney S.M.R."/>
            <person name="Ettinger A.-S.H."/>
            <person name="Fay M."/>
            <person name="McKenzie S.K."/>
            <person name="Wallen J.R."/>
            <person name="Gainey M.D."/>
            <person name="Garlena R.A."/>
            <person name="Russell D.A."/>
            <person name="Pope W.H."/>
            <person name="Jacobs-Sera D."/>
            <person name="Hatfull G.F."/>
        </authorList>
    </citation>
    <scope>NUCLEOTIDE SEQUENCE [LARGE SCALE GENOMIC DNA]</scope>
</reference>
<sequence>MADLITLVALLLPVPLVWSLILWIRPAIARARVEREALGVRDRVVDGILSGDIDRDNPRAMDALMFSHVLEKHSRDLTLSAALATLFTVQQSGTDVRADTKARAASVAEQSRGKATDAGERRLQEAERDLDAILAHYYVRGSALWWLLAPLQRLSRFAHQHRKRMSAPADEHSHVLDQARPGDIATEVREASRGLHVPAPLWAANKQAPLWARLKVA</sequence>
<proteinExistence type="predicted"/>